<evidence type="ECO:0000313" key="2">
    <source>
        <dbReference type="EMBL" id="AKN35409.1"/>
    </source>
</evidence>
<evidence type="ECO:0000313" key="3">
    <source>
        <dbReference type="EMBL" id="AKN35468.1"/>
    </source>
</evidence>
<dbReference type="AlphaFoldDB" id="A0A0H3ZNS1"/>
<dbReference type="EMBL" id="KR057496">
    <property type="protein sequence ID" value="AKN35502.1"/>
    <property type="molecule type" value="Genomic_DNA"/>
</dbReference>
<organism evidence="1">
    <name type="scientific">Enterobacter cloacae</name>
    <dbReference type="NCBI Taxonomy" id="550"/>
    <lineage>
        <taxon>Bacteria</taxon>
        <taxon>Pseudomonadati</taxon>
        <taxon>Pseudomonadota</taxon>
        <taxon>Gammaproteobacteria</taxon>
        <taxon>Enterobacterales</taxon>
        <taxon>Enterobacteriaceae</taxon>
        <taxon>Enterobacter</taxon>
        <taxon>Enterobacter cloacae complex</taxon>
    </lineage>
</organism>
<dbReference type="EMBL" id="KR057492">
    <property type="protein sequence ID" value="AKN35371.1"/>
    <property type="molecule type" value="Genomic_DNA"/>
</dbReference>
<evidence type="ECO:0000313" key="1">
    <source>
        <dbReference type="EMBL" id="AKN35371.1"/>
    </source>
</evidence>
<dbReference type="EMBL" id="KR057493">
    <property type="protein sequence ID" value="AKN35409.1"/>
    <property type="molecule type" value="Genomic_DNA"/>
</dbReference>
<reference evidence="1" key="1">
    <citation type="journal article" date="2017" name="Antimicrob. Agents Chemother.">
        <title>Enterobacter cloacae Complex Isolates Harboring blaNMC-A or blaIMI-Type Class A Carbapenemase Genes on Novel Chromosomal Integrative Elements and Plasmids.</title>
        <authorList>
            <person name="Boyd D.A."/>
            <person name="Mataseje L.F."/>
            <person name="Davidson R."/>
            <person name="Delport J.A."/>
            <person name="Fuller J."/>
            <person name="Hoang L."/>
            <person name="Lefebvre B."/>
            <person name="Levett P.N."/>
            <person name="Roscoe D.L."/>
            <person name="Willey B.M."/>
            <person name="Mulvey M.R."/>
        </authorList>
    </citation>
    <scope>NUCLEOTIDE SEQUENCE</scope>
    <source>
        <strain evidence="1">N10-3276</strain>
        <strain evidence="2">N11-1141</strain>
        <strain evidence="3">N12-1562</strain>
        <strain evidence="4">N12-1563</strain>
    </source>
</reference>
<proteinExistence type="predicted"/>
<protein>
    <submittedName>
        <fullName evidence="1">Uncharacterized protein</fullName>
    </submittedName>
</protein>
<dbReference type="EMBL" id="KR057495">
    <property type="protein sequence ID" value="AKN35468.1"/>
    <property type="molecule type" value="Genomic_DNA"/>
</dbReference>
<accession>A0A0H3ZNS1</accession>
<name>A0A0H3ZNS1_ENTCL</name>
<evidence type="ECO:0000313" key="4">
    <source>
        <dbReference type="EMBL" id="AKN35502.1"/>
    </source>
</evidence>
<sequence>MLTVGLSLVRFAHCVILRRYATRSSYIMLLKVLIRLIPVIRSLRSRLNSLRSSSFRIIAWV</sequence>